<dbReference type="InterPro" id="IPR001094">
    <property type="entry name" value="Flavdoxin-like"/>
</dbReference>
<dbReference type="InterPro" id="IPR023173">
    <property type="entry name" value="NADPH_Cyt_P450_Rdtase_alpha"/>
</dbReference>
<feature type="binding site" evidence="9">
    <location>
        <begin position="118"/>
        <end position="127"/>
    </location>
    <ligand>
        <name>FMN</name>
        <dbReference type="ChEBI" id="CHEBI:58210"/>
    </ligand>
</feature>
<feature type="compositionally biased region" description="Low complexity" evidence="10">
    <location>
        <begin position="682"/>
        <end position="692"/>
    </location>
</feature>
<dbReference type="EMBL" id="KZ819641">
    <property type="protein sequence ID" value="PWN87025.1"/>
    <property type="molecule type" value="Genomic_DNA"/>
</dbReference>
<feature type="binding site" evidence="9">
    <location>
        <begin position="616"/>
        <end position="620"/>
    </location>
    <ligand>
        <name>NADP(+)</name>
        <dbReference type="ChEBI" id="CHEBI:58349"/>
    </ligand>
</feature>
<evidence type="ECO:0000313" key="14">
    <source>
        <dbReference type="Proteomes" id="UP000245768"/>
    </source>
</evidence>
<evidence type="ECO:0000256" key="10">
    <source>
        <dbReference type="SAM" id="MobiDB-lite"/>
    </source>
</evidence>
<dbReference type="InterPro" id="IPR039261">
    <property type="entry name" value="FNR_nucleotide-bd"/>
</dbReference>
<dbReference type="GO" id="GO:0050661">
    <property type="term" value="F:NADP binding"/>
    <property type="evidence" value="ECO:0007669"/>
    <property type="project" value="UniProtKB-UniRule"/>
</dbReference>
<dbReference type="Gene3D" id="3.40.50.80">
    <property type="entry name" value="Nucleotide-binding domain of ferredoxin-NADP reductase (FNR) module"/>
    <property type="match status" value="1"/>
</dbReference>
<feature type="binding site" evidence="9">
    <location>
        <begin position="419"/>
        <end position="422"/>
    </location>
    <ligand>
        <name>FAD</name>
        <dbReference type="ChEBI" id="CHEBI:57692"/>
    </ligand>
</feature>
<feature type="compositionally biased region" description="Low complexity" evidence="10">
    <location>
        <begin position="207"/>
        <end position="233"/>
    </location>
</feature>
<comment type="caution">
    <text evidence="9">Lacks conserved residue(s) required for the propagation of feature annotation.</text>
</comment>
<accession>A0A316YH06</accession>
<dbReference type="PANTHER" id="PTHR19384">
    <property type="entry name" value="NITRIC OXIDE SYNTHASE-RELATED"/>
    <property type="match status" value="1"/>
</dbReference>
<comment type="cofactor">
    <cofactor evidence="1 9">
        <name>FMN</name>
        <dbReference type="ChEBI" id="CHEBI:58210"/>
    </cofactor>
</comment>
<comment type="function">
    <text evidence="9">NADPH-dependent reductase which is a central component of the cytosolic iron-sulfur (Fe-S) protein assembly (CIA) machinery. Transfers electrons from NADPH via its FAD and FMN prosthetic groups to the [2Fe-2S] cluster of DRE2, another key component of the CIA machinery. In turn, this reduced cluster provides electrons for assembly of cytosolic iron-sulfur cluster proteins. Positively controls H(2)O(2)-induced cell death.</text>
</comment>
<evidence type="ECO:0000259" key="11">
    <source>
        <dbReference type="PROSITE" id="PS50902"/>
    </source>
</evidence>
<comment type="similarity">
    <text evidence="9">Belongs to the NADPH-dependent diflavin oxidoreductase NDOR1 family.</text>
</comment>
<dbReference type="HAMAP" id="MF_03178">
    <property type="entry name" value="NDOR1"/>
    <property type="match status" value="1"/>
</dbReference>
<dbReference type="InterPro" id="IPR001433">
    <property type="entry name" value="OxRdtase_FAD/NAD-bd"/>
</dbReference>
<evidence type="ECO:0000256" key="4">
    <source>
        <dbReference type="ARBA" id="ARBA00022630"/>
    </source>
</evidence>
<evidence type="ECO:0000256" key="8">
    <source>
        <dbReference type="ARBA" id="ARBA00023002"/>
    </source>
</evidence>
<dbReference type="Gene3D" id="2.40.30.10">
    <property type="entry name" value="Translation factors"/>
    <property type="match status" value="1"/>
</dbReference>
<dbReference type="AlphaFoldDB" id="A0A316YH06"/>
<keyword evidence="7 9" id="KW-0521">NADP</keyword>
<dbReference type="InterPro" id="IPR008254">
    <property type="entry name" value="Flavodoxin/NO_synth"/>
</dbReference>
<gene>
    <name evidence="9" type="primary">TAH18</name>
    <name evidence="13" type="ORF">FA10DRAFT_273327</name>
</gene>
<dbReference type="InterPro" id="IPR017938">
    <property type="entry name" value="Riboflavin_synthase-like_b-brl"/>
</dbReference>
<keyword evidence="8 9" id="KW-0560">Oxidoreductase</keyword>
<evidence type="ECO:0000313" key="13">
    <source>
        <dbReference type="EMBL" id="PWN87025.1"/>
    </source>
</evidence>
<protein>
    <recommendedName>
        <fullName evidence="9">NADPH-dependent diflavin oxidoreductase 1</fullName>
        <ecNumber evidence="9">1.18.1.-</ecNumber>
    </recommendedName>
    <alternativeName>
        <fullName evidence="9">NADPH-dependent FMN and FAD-containing oxidoreductase</fullName>
    </alternativeName>
</protein>
<feature type="domain" description="Flavodoxin-like" evidence="11">
    <location>
        <begin position="27"/>
        <end position="171"/>
    </location>
</feature>
<evidence type="ECO:0000256" key="6">
    <source>
        <dbReference type="ARBA" id="ARBA00022827"/>
    </source>
</evidence>
<evidence type="ECO:0000256" key="3">
    <source>
        <dbReference type="ARBA" id="ARBA00022490"/>
    </source>
</evidence>
<dbReference type="Pfam" id="PF00667">
    <property type="entry name" value="FAD_binding_1"/>
    <property type="match status" value="1"/>
</dbReference>
<dbReference type="STRING" id="215250.A0A316YH06"/>
<dbReference type="GO" id="GO:0016226">
    <property type="term" value="P:iron-sulfur cluster assembly"/>
    <property type="evidence" value="ECO:0007669"/>
    <property type="project" value="UniProtKB-UniRule"/>
</dbReference>
<comment type="similarity">
    <text evidence="9">In the N-terminal section; belongs to the flavodoxin family.</text>
</comment>
<dbReference type="GO" id="GO:0005829">
    <property type="term" value="C:cytosol"/>
    <property type="evidence" value="ECO:0007669"/>
    <property type="project" value="TreeGrafter"/>
</dbReference>
<feature type="binding site" evidence="9">
    <location>
        <position position="153"/>
    </location>
    <ligand>
        <name>FMN</name>
        <dbReference type="ChEBI" id="CHEBI:58210"/>
    </ligand>
</feature>
<proteinExistence type="inferred from homology"/>
<feature type="binding site" evidence="9">
    <location>
        <position position="526"/>
    </location>
    <ligand>
        <name>NADP(+)</name>
        <dbReference type="ChEBI" id="CHEBI:58349"/>
    </ligand>
</feature>
<dbReference type="FunCoup" id="A0A316YH06">
    <property type="interactions" value="414"/>
</dbReference>
<keyword evidence="9" id="KW-0496">Mitochondrion</keyword>
<feature type="binding site" evidence="9">
    <location>
        <position position="389"/>
    </location>
    <ligand>
        <name>FAD</name>
        <dbReference type="ChEBI" id="CHEBI:57692"/>
    </ligand>
</feature>
<evidence type="ECO:0000256" key="1">
    <source>
        <dbReference type="ARBA" id="ARBA00001917"/>
    </source>
</evidence>
<dbReference type="Gene3D" id="3.40.50.360">
    <property type="match status" value="1"/>
</dbReference>
<dbReference type="GO" id="GO:0050660">
    <property type="term" value="F:flavin adenine dinucleotide binding"/>
    <property type="evidence" value="ECO:0007669"/>
    <property type="project" value="UniProtKB-UniRule"/>
</dbReference>
<keyword evidence="14" id="KW-1185">Reference proteome</keyword>
<dbReference type="PROSITE" id="PS51384">
    <property type="entry name" value="FAD_FR"/>
    <property type="match status" value="1"/>
</dbReference>
<comment type="cofactor">
    <cofactor evidence="2 9">
        <name>FAD</name>
        <dbReference type="ChEBI" id="CHEBI:57692"/>
    </cofactor>
</comment>
<organism evidence="13 14">
    <name type="scientific">Acaromyces ingoldii</name>
    <dbReference type="NCBI Taxonomy" id="215250"/>
    <lineage>
        <taxon>Eukaryota</taxon>
        <taxon>Fungi</taxon>
        <taxon>Dikarya</taxon>
        <taxon>Basidiomycota</taxon>
        <taxon>Ustilaginomycotina</taxon>
        <taxon>Exobasidiomycetes</taxon>
        <taxon>Exobasidiales</taxon>
        <taxon>Cryptobasidiaceae</taxon>
        <taxon>Acaromyces</taxon>
    </lineage>
</organism>
<feature type="binding site" evidence="9">
    <location>
        <begin position="33"/>
        <end position="38"/>
    </location>
    <ligand>
        <name>FMN</name>
        <dbReference type="ChEBI" id="CHEBI:58210"/>
    </ligand>
</feature>
<dbReference type="Pfam" id="PF00258">
    <property type="entry name" value="Flavodoxin_1"/>
    <property type="match status" value="1"/>
</dbReference>
<sequence length="710" mass="76781">MSIGEEHDGVEEEAQVQEQQQQQQRAFTVLYGTQTGNAQDVATRIARQARRRRIHVVVKSMDEYDVTDLIAEPLVFLVLSTTGQGDFPPAALRFWHFLLRADLPPDILSEVTFATFGLGDTSYKRYCWPIRKLGRRLRGLGAQELLPGAEADDQHFLGIDGALQPWLEQVWDVLDQVMPLPDGVDAIPDDVLLEPEIAVSLAEGPRASSSSSPSSSSSLPSSANGIASSSSPVSKEETVSLPEGWQWATLTRNERMTAPDHFQDVRLLSLQGEGKGLAYAPGDVVSLRPANLAPDVDRFLTRMGWLALADEPLAFDPHPPPLPPGCPSRPTLRDVCVHHLDFLSVPRQSFFEAILPFSKPGSLQREKLQEYVTPGEGADDMYEYAQRVRRTILEVLEEFTDVAVPLRHVLDVVPAMRARDFSIASAPQRHRGGDSGGEGGSNGKVEDNGDGDGDGDGKGNTLELAVAVVRYRTRLKAPRRGVLTLYLASLDAPVRVPIQLKRGTFRLPSSSSSSSSPPCIFVGPGTGIAPMRSLLLARLGSAPTVSPQQQQQQPQQGAEDLVFAGCRYAAKDFLFGSELRQLAADARLGGLFLAASRDAAATSGAGQKSATTTAGKFYVQDAIRAQGARVRRLVLHRGAWVFVSGSSGKMPEAVRQAVVDVLASASSSEEGEEDNGGEGGENEQALGQAAAEAFVATMEREGRWQEECWS</sequence>
<evidence type="ECO:0000256" key="5">
    <source>
        <dbReference type="ARBA" id="ARBA00022643"/>
    </source>
</evidence>
<dbReference type="PRINTS" id="PR00369">
    <property type="entry name" value="FLAVODOXIN"/>
</dbReference>
<evidence type="ECO:0000259" key="12">
    <source>
        <dbReference type="PROSITE" id="PS51384"/>
    </source>
</evidence>
<feature type="binding site" evidence="9">
    <location>
        <begin position="80"/>
        <end position="83"/>
    </location>
    <ligand>
        <name>FMN</name>
        <dbReference type="ChEBI" id="CHEBI:58210"/>
    </ligand>
</feature>
<dbReference type="InterPro" id="IPR028879">
    <property type="entry name" value="NDOR1"/>
</dbReference>
<dbReference type="GO" id="GO:0005739">
    <property type="term" value="C:mitochondrion"/>
    <property type="evidence" value="ECO:0007669"/>
    <property type="project" value="UniProtKB-SubCell"/>
</dbReference>
<comment type="catalytic activity">
    <reaction evidence="9">
        <text>2 oxidized [2Fe-2S]-[protein] + NADPH = 2 reduced [2Fe-2S]-[protein] + NADP(+) + H(+)</text>
        <dbReference type="Rhea" id="RHEA:67716"/>
        <dbReference type="Rhea" id="RHEA-COMP:17327"/>
        <dbReference type="Rhea" id="RHEA-COMP:17328"/>
        <dbReference type="ChEBI" id="CHEBI:15378"/>
        <dbReference type="ChEBI" id="CHEBI:33737"/>
        <dbReference type="ChEBI" id="CHEBI:33738"/>
        <dbReference type="ChEBI" id="CHEBI:57783"/>
        <dbReference type="ChEBI" id="CHEBI:58349"/>
    </reaction>
</comment>
<evidence type="ECO:0000256" key="2">
    <source>
        <dbReference type="ARBA" id="ARBA00001974"/>
    </source>
</evidence>
<feature type="domain" description="FAD-binding FR-type" evidence="12">
    <location>
        <begin position="243"/>
        <end position="508"/>
    </location>
</feature>
<dbReference type="FunFam" id="3.40.50.360:FF:000034">
    <property type="entry name" value="NADPH-dependent diflavin oxidoreductase 1"/>
    <property type="match status" value="1"/>
</dbReference>
<evidence type="ECO:0000256" key="7">
    <source>
        <dbReference type="ARBA" id="ARBA00022857"/>
    </source>
</evidence>
<dbReference type="Proteomes" id="UP000245768">
    <property type="component" value="Unassembled WGS sequence"/>
</dbReference>
<dbReference type="SUPFAM" id="SSF52343">
    <property type="entry name" value="Ferredoxin reductase-like, C-terminal NADP-linked domain"/>
    <property type="match status" value="1"/>
</dbReference>
<keyword evidence="5 9" id="KW-0288">FMN</keyword>
<comment type="subcellular location">
    <subcellularLocation>
        <location evidence="9">Cytoplasm</location>
    </subcellularLocation>
    <subcellularLocation>
        <location evidence="9">Mitochondrion</location>
    </subcellularLocation>
    <text evidence="9">Relocalizes to mitochondria after H(2)O(2) exposure.</text>
</comment>
<dbReference type="Gene3D" id="1.20.990.10">
    <property type="entry name" value="NADPH-cytochrome p450 Reductase, Chain A, domain 3"/>
    <property type="match status" value="1"/>
</dbReference>
<dbReference type="InParanoid" id="A0A316YH06"/>
<dbReference type="OrthoDB" id="1856718at2759"/>
<feature type="region of interest" description="Disordered" evidence="10">
    <location>
        <begin position="665"/>
        <end position="692"/>
    </location>
</feature>
<keyword evidence="6 9" id="KW-0274">FAD</keyword>
<dbReference type="PROSITE" id="PS50902">
    <property type="entry name" value="FLAVODOXIN_LIKE"/>
    <property type="match status" value="1"/>
</dbReference>
<feature type="region of interest" description="Disordered" evidence="10">
    <location>
        <begin position="424"/>
        <end position="458"/>
    </location>
</feature>
<dbReference type="InterPro" id="IPR003097">
    <property type="entry name" value="CysJ-like_FAD-binding"/>
</dbReference>
<feature type="binding site" evidence="9">
    <location>
        <begin position="481"/>
        <end position="484"/>
    </location>
    <ligand>
        <name>FAD</name>
        <dbReference type="ChEBI" id="CHEBI:57692"/>
    </ligand>
</feature>
<dbReference type="InterPro" id="IPR029039">
    <property type="entry name" value="Flavoprotein-like_sf"/>
</dbReference>
<name>A0A316YH06_9BASI</name>
<dbReference type="GO" id="GO:0160246">
    <property type="term" value="F:NADPH-iron-sulfur [2Fe-2S] protein oxidoreductase activity"/>
    <property type="evidence" value="ECO:0007669"/>
    <property type="project" value="InterPro"/>
</dbReference>
<dbReference type="GO" id="GO:0010181">
    <property type="term" value="F:FMN binding"/>
    <property type="evidence" value="ECO:0007669"/>
    <property type="project" value="UniProtKB-UniRule"/>
</dbReference>
<feature type="region of interest" description="Disordered" evidence="10">
    <location>
        <begin position="203"/>
        <end position="240"/>
    </location>
</feature>
<comment type="similarity">
    <text evidence="9">In the C-terminal section; belongs to the flavoprotein pyridine nucleotide cytochrome reductase family.</text>
</comment>
<keyword evidence="3 9" id="KW-0963">Cytoplasm</keyword>
<dbReference type="EC" id="1.18.1.-" evidence="9"/>
<feature type="binding site" evidence="9">
    <location>
        <position position="709"/>
    </location>
    <ligand>
        <name>FAD</name>
        <dbReference type="ChEBI" id="CHEBI:57692"/>
    </ligand>
</feature>
<reference evidence="13 14" key="1">
    <citation type="journal article" date="2018" name="Mol. Biol. Evol.">
        <title>Broad Genomic Sampling Reveals a Smut Pathogenic Ancestry of the Fungal Clade Ustilaginomycotina.</title>
        <authorList>
            <person name="Kijpornyongpan T."/>
            <person name="Mondo S.J."/>
            <person name="Barry K."/>
            <person name="Sandor L."/>
            <person name="Lee J."/>
            <person name="Lipzen A."/>
            <person name="Pangilinan J."/>
            <person name="LaButti K."/>
            <person name="Hainaut M."/>
            <person name="Henrissat B."/>
            <person name="Grigoriev I.V."/>
            <person name="Spatafora J.W."/>
            <person name="Aime M.C."/>
        </authorList>
    </citation>
    <scope>NUCLEOTIDE SEQUENCE [LARGE SCALE GENOMIC DNA]</scope>
    <source>
        <strain evidence="13 14">MCA 4198</strain>
    </source>
</reference>
<dbReference type="InterPro" id="IPR001709">
    <property type="entry name" value="Flavoprot_Pyr_Nucl_cyt_Rdtase"/>
</dbReference>
<feature type="binding site" evidence="9">
    <location>
        <begin position="596"/>
        <end position="597"/>
    </location>
    <ligand>
        <name>NADP(+)</name>
        <dbReference type="ChEBI" id="CHEBI:58349"/>
    </ligand>
</feature>
<dbReference type="SUPFAM" id="SSF52218">
    <property type="entry name" value="Flavoproteins"/>
    <property type="match status" value="1"/>
</dbReference>
<dbReference type="SUPFAM" id="SSF63380">
    <property type="entry name" value="Riboflavin synthase domain-like"/>
    <property type="match status" value="1"/>
</dbReference>
<dbReference type="InterPro" id="IPR017927">
    <property type="entry name" value="FAD-bd_FR_type"/>
</dbReference>
<dbReference type="GO" id="GO:0016651">
    <property type="term" value="F:oxidoreductase activity, acting on NAD(P)H"/>
    <property type="evidence" value="ECO:0007669"/>
    <property type="project" value="UniProtKB-UniRule"/>
</dbReference>
<dbReference type="PANTHER" id="PTHR19384:SF10">
    <property type="entry name" value="NADPH-DEPENDENT DIFLAVIN OXIDOREDUCTASE 1"/>
    <property type="match status" value="1"/>
</dbReference>
<comment type="subunit">
    <text evidence="9">Interacts with DRE2; as part of the cytosolic iron-sulfur (Fe-S) protein assembly (CIA) machinery.</text>
</comment>
<keyword evidence="4 9" id="KW-0285">Flavoprotein</keyword>
<dbReference type="PRINTS" id="PR00371">
    <property type="entry name" value="FPNCR"/>
</dbReference>
<evidence type="ECO:0000256" key="9">
    <source>
        <dbReference type="HAMAP-Rule" id="MF_03178"/>
    </source>
</evidence>
<dbReference type="Pfam" id="PF00175">
    <property type="entry name" value="NAD_binding_1"/>
    <property type="match status" value="1"/>
</dbReference>